<evidence type="ECO:0000313" key="2">
    <source>
        <dbReference type="Proteomes" id="UP000030960"/>
    </source>
</evidence>
<comment type="caution">
    <text evidence="1">The sequence shown here is derived from an EMBL/GenBank/DDBJ whole genome shotgun (WGS) entry which is preliminary data.</text>
</comment>
<keyword evidence="2" id="KW-1185">Reference proteome</keyword>
<organism evidence="1 2">
    <name type="scientific">Mameliella alba</name>
    <dbReference type="NCBI Taxonomy" id="561184"/>
    <lineage>
        <taxon>Bacteria</taxon>
        <taxon>Pseudomonadati</taxon>
        <taxon>Pseudomonadota</taxon>
        <taxon>Alphaproteobacteria</taxon>
        <taxon>Rhodobacterales</taxon>
        <taxon>Roseobacteraceae</taxon>
        <taxon>Mameliella</taxon>
    </lineage>
</organism>
<accession>A0A0B3RQC2</accession>
<name>A0A0B3RQC2_9RHOB</name>
<reference evidence="1 2" key="1">
    <citation type="submission" date="2014-10" db="EMBL/GenBank/DDBJ databases">
        <title>Genome sequence of Ponticoccus sp. strain UMTAT08 isolated from clonal culture of toxic dinoflagellate Alexandrium tamiyavanichii.</title>
        <authorList>
            <person name="Gan H.Y."/>
            <person name="Muhd D.-D."/>
            <person name="Mohd Noor M.E."/>
            <person name="Yeong Y.S."/>
            <person name="Usup G."/>
        </authorList>
    </citation>
    <scope>NUCLEOTIDE SEQUENCE [LARGE SCALE GENOMIC DNA]</scope>
    <source>
        <strain evidence="1 2">UMTAT08</strain>
    </source>
</reference>
<evidence type="ECO:0000313" key="1">
    <source>
        <dbReference type="EMBL" id="KHQ53330.1"/>
    </source>
</evidence>
<dbReference type="Proteomes" id="UP000030960">
    <property type="component" value="Unassembled WGS sequence"/>
</dbReference>
<sequence length="94" mass="10343">MRQGERRKCLSAFVVDMHLQRPLGVDDLLVNAGETKGNAARSMNRVKQPLVAGAQPILQAKGMPVQLAEPELYLGDLGQVGEILSRGFRRVFPM</sequence>
<proteinExistence type="predicted"/>
<gene>
    <name evidence="1" type="ORF">OA50_01858</name>
</gene>
<dbReference type="EMBL" id="JSUQ01000007">
    <property type="protein sequence ID" value="KHQ53330.1"/>
    <property type="molecule type" value="Genomic_DNA"/>
</dbReference>
<protein>
    <submittedName>
        <fullName evidence="1">Uncharacterized protein</fullName>
    </submittedName>
</protein>
<dbReference type="AlphaFoldDB" id="A0A0B3RQC2"/>